<dbReference type="PANTHER" id="PTHR46112:SF2">
    <property type="entry name" value="XAA-PRO AMINOPEPTIDASE P-RELATED"/>
    <property type="match status" value="1"/>
</dbReference>
<proteinExistence type="predicted"/>
<organism evidence="3 4">
    <name type="scientific">Thermocladium modestius</name>
    <dbReference type="NCBI Taxonomy" id="62609"/>
    <lineage>
        <taxon>Archaea</taxon>
        <taxon>Thermoproteota</taxon>
        <taxon>Thermoprotei</taxon>
        <taxon>Thermoproteales</taxon>
        <taxon>Thermoproteaceae</taxon>
        <taxon>Thermocladium</taxon>
    </lineage>
</organism>
<reference evidence="3" key="1">
    <citation type="journal article" date="2014" name="Int. J. Syst. Evol. Microbiol.">
        <title>Complete genome sequence of Corynebacterium casei LMG S-19264T (=DSM 44701T), isolated from a smear-ripened cheese.</title>
        <authorList>
            <consortium name="US DOE Joint Genome Institute (JGI-PGF)"/>
            <person name="Walter F."/>
            <person name="Albersmeier A."/>
            <person name="Kalinowski J."/>
            <person name="Ruckert C."/>
        </authorList>
    </citation>
    <scope>NUCLEOTIDE SEQUENCE</scope>
    <source>
        <strain evidence="3">JCM 10088</strain>
    </source>
</reference>
<dbReference type="Proteomes" id="UP000610960">
    <property type="component" value="Unassembled WGS sequence"/>
</dbReference>
<name>A0A830GV44_9CREN</name>
<dbReference type="SUPFAM" id="SSF55920">
    <property type="entry name" value="Creatinase/aminopeptidase"/>
    <property type="match status" value="1"/>
</dbReference>
<protein>
    <submittedName>
        <fullName evidence="3">Xaa-Pro dipeptidase</fullName>
    </submittedName>
</protein>
<dbReference type="OrthoDB" id="1346at2157"/>
<comment type="caution">
    <text evidence="3">The sequence shown here is derived from an EMBL/GenBank/DDBJ whole genome shotgun (WGS) entry which is preliminary data.</text>
</comment>
<dbReference type="PANTHER" id="PTHR46112">
    <property type="entry name" value="AMINOPEPTIDASE"/>
    <property type="match status" value="1"/>
</dbReference>
<keyword evidence="4" id="KW-1185">Reference proteome</keyword>
<dbReference type="RefSeq" id="WP_188595874.1">
    <property type="nucleotide sequence ID" value="NZ_BMNL01000001.1"/>
</dbReference>
<dbReference type="InterPro" id="IPR029149">
    <property type="entry name" value="Creatin/AminoP/Spt16_N"/>
</dbReference>
<dbReference type="InterPro" id="IPR000994">
    <property type="entry name" value="Pept_M24"/>
</dbReference>
<dbReference type="InterPro" id="IPR036005">
    <property type="entry name" value="Creatinase/aminopeptidase-like"/>
</dbReference>
<dbReference type="EMBL" id="BMNL01000001">
    <property type="protein sequence ID" value="GGP19841.1"/>
    <property type="molecule type" value="Genomic_DNA"/>
</dbReference>
<accession>A0A830GV44</accession>
<dbReference type="Gene3D" id="3.40.350.10">
    <property type="entry name" value="Creatinase/prolidase N-terminal domain"/>
    <property type="match status" value="1"/>
</dbReference>
<evidence type="ECO:0000313" key="4">
    <source>
        <dbReference type="Proteomes" id="UP000610960"/>
    </source>
</evidence>
<reference evidence="3" key="2">
    <citation type="submission" date="2020-09" db="EMBL/GenBank/DDBJ databases">
        <authorList>
            <person name="Sun Q."/>
            <person name="Ohkuma M."/>
        </authorList>
    </citation>
    <scope>NUCLEOTIDE SEQUENCE</scope>
    <source>
        <strain evidence="3">JCM 10088</strain>
    </source>
</reference>
<feature type="domain" description="Peptidase M24" evidence="1">
    <location>
        <begin position="166"/>
        <end position="380"/>
    </location>
</feature>
<dbReference type="Pfam" id="PF01321">
    <property type="entry name" value="Creatinase_N"/>
    <property type="match status" value="1"/>
</dbReference>
<dbReference type="Pfam" id="PF00557">
    <property type="entry name" value="Peptidase_M24"/>
    <property type="match status" value="1"/>
</dbReference>
<sequence>MWRLPDVEYRDRLERVRRRLSLDGIDALYLTSAPNIFYLTGYFMIQTERPLAVLISGKGNDVLFLGPMVEKGHVGFRSRVITEEHYYFDYPGEEEPMVFFRKVIAEAAGRLGLKVIGMDNPAGASGFWGYKGTDLSSLLKRDGLETRKVEGLVEEMRLIKSSAEVELIRESGRWAARAHEILLGKIRPGAYDWEVSLEASLEASREMKKALGDDYMPLTDSVPNFIGFRGQVGEYSAFPHALAAPRPIREDDVLGSGAGPDVGGYRSELERTIIVGNPAEAEKRFNAMMKLREAALNAMGPGVKVRDIDAAVRRTARELGLMDYLRHHVGHGLGIEGHEAPFLDIGYEGELRPGMVVSCEPGLYYPGHGGYRHSDTVLVTSNGIEILTRFPTEFDELRVFKR</sequence>
<evidence type="ECO:0000259" key="1">
    <source>
        <dbReference type="Pfam" id="PF00557"/>
    </source>
</evidence>
<dbReference type="SUPFAM" id="SSF53092">
    <property type="entry name" value="Creatinase/prolidase N-terminal domain"/>
    <property type="match status" value="1"/>
</dbReference>
<dbReference type="InterPro" id="IPR050659">
    <property type="entry name" value="Peptidase_M24B"/>
</dbReference>
<evidence type="ECO:0000259" key="2">
    <source>
        <dbReference type="Pfam" id="PF01321"/>
    </source>
</evidence>
<dbReference type="InterPro" id="IPR000587">
    <property type="entry name" value="Creatinase_N"/>
</dbReference>
<dbReference type="Gene3D" id="3.90.230.10">
    <property type="entry name" value="Creatinase/methionine aminopeptidase superfamily"/>
    <property type="match status" value="1"/>
</dbReference>
<evidence type="ECO:0000313" key="3">
    <source>
        <dbReference type="EMBL" id="GGP19841.1"/>
    </source>
</evidence>
<gene>
    <name evidence="3" type="primary">pepQ</name>
    <name evidence="3" type="ORF">GCM10007981_05150</name>
</gene>
<feature type="domain" description="Creatinase N-terminal" evidence="2">
    <location>
        <begin position="12"/>
        <end position="158"/>
    </location>
</feature>
<dbReference type="AlphaFoldDB" id="A0A830GV44"/>